<dbReference type="HOGENOM" id="CLU_2877584_0_0_0"/>
<evidence type="ECO:0000313" key="2">
    <source>
        <dbReference type="Proteomes" id="UP000017081"/>
    </source>
</evidence>
<dbReference type="Proteomes" id="UP000017081">
    <property type="component" value="Unassembled WGS sequence"/>
</dbReference>
<sequence length="63" mass="7250">MVVIKLKRKISLMNGNGERITFEIGGLFSFFQILKIKKLLQSNEYSLATEEDAKIALELKLYN</sequence>
<accession>U7VCA6</accession>
<organism evidence="1 2">
    <name type="scientific">Cetobacterium somerae ATCC BAA-474</name>
    <dbReference type="NCBI Taxonomy" id="1319815"/>
    <lineage>
        <taxon>Bacteria</taxon>
        <taxon>Fusobacteriati</taxon>
        <taxon>Fusobacteriota</taxon>
        <taxon>Fusobacteriia</taxon>
        <taxon>Fusobacteriales</taxon>
        <taxon>Fusobacteriaceae</taxon>
        <taxon>Cetobacterium</taxon>
    </lineage>
</organism>
<proteinExistence type="predicted"/>
<name>U7VCA6_9FUSO</name>
<gene>
    <name evidence="1" type="ORF">HMPREF0202_01336</name>
</gene>
<dbReference type="AlphaFoldDB" id="U7VCA6"/>
<evidence type="ECO:0000313" key="1">
    <source>
        <dbReference type="EMBL" id="ERT68769.1"/>
    </source>
</evidence>
<comment type="caution">
    <text evidence="1">The sequence shown here is derived from an EMBL/GenBank/DDBJ whole genome shotgun (WGS) entry which is preliminary data.</text>
</comment>
<reference evidence="1 2" key="1">
    <citation type="submission" date="2013-08" db="EMBL/GenBank/DDBJ databases">
        <authorList>
            <person name="Weinstock G."/>
            <person name="Sodergren E."/>
            <person name="Wylie T."/>
            <person name="Fulton L."/>
            <person name="Fulton R."/>
            <person name="Fronick C."/>
            <person name="O'Laughlin M."/>
            <person name="Godfrey J."/>
            <person name="Miner T."/>
            <person name="Herter B."/>
            <person name="Appelbaum E."/>
            <person name="Cordes M."/>
            <person name="Lek S."/>
            <person name="Wollam A."/>
            <person name="Pepin K.H."/>
            <person name="Palsikar V.B."/>
            <person name="Mitreva M."/>
            <person name="Wilson R.K."/>
        </authorList>
    </citation>
    <scope>NUCLEOTIDE SEQUENCE [LARGE SCALE GENOMIC DNA]</scope>
    <source>
        <strain evidence="1 2">ATCC BAA-474</strain>
    </source>
</reference>
<dbReference type="EMBL" id="AXZF01000048">
    <property type="protein sequence ID" value="ERT68769.1"/>
    <property type="molecule type" value="Genomic_DNA"/>
</dbReference>
<keyword evidence="2" id="KW-1185">Reference proteome</keyword>
<protein>
    <submittedName>
        <fullName evidence="1">Uncharacterized protein</fullName>
    </submittedName>
</protein>